<keyword evidence="4" id="KW-1185">Reference proteome</keyword>
<protein>
    <submittedName>
        <fullName evidence="3">Uncharacterized protein</fullName>
    </submittedName>
</protein>
<evidence type="ECO:0000256" key="1">
    <source>
        <dbReference type="SAM" id="Coils"/>
    </source>
</evidence>
<feature type="region of interest" description="Disordered" evidence="2">
    <location>
        <begin position="1"/>
        <end position="148"/>
    </location>
</feature>
<organism evidence="3 4">
    <name type="scientific">Helianthus annuus</name>
    <name type="common">Common sunflower</name>
    <dbReference type="NCBI Taxonomy" id="4232"/>
    <lineage>
        <taxon>Eukaryota</taxon>
        <taxon>Viridiplantae</taxon>
        <taxon>Streptophyta</taxon>
        <taxon>Embryophyta</taxon>
        <taxon>Tracheophyta</taxon>
        <taxon>Spermatophyta</taxon>
        <taxon>Magnoliopsida</taxon>
        <taxon>eudicotyledons</taxon>
        <taxon>Gunneridae</taxon>
        <taxon>Pentapetalae</taxon>
        <taxon>asterids</taxon>
        <taxon>campanulids</taxon>
        <taxon>Asterales</taxon>
        <taxon>Asteraceae</taxon>
        <taxon>Asteroideae</taxon>
        <taxon>Heliantheae alliance</taxon>
        <taxon>Heliantheae</taxon>
        <taxon>Helianthus</taxon>
    </lineage>
</organism>
<dbReference type="Proteomes" id="UP000215914">
    <property type="component" value="Unassembled WGS sequence"/>
</dbReference>
<comment type="caution">
    <text evidence="3">The sequence shown here is derived from an EMBL/GenBank/DDBJ whole genome shotgun (WGS) entry which is preliminary data.</text>
</comment>
<feature type="compositionally biased region" description="Polar residues" evidence="2">
    <location>
        <begin position="108"/>
        <end position="122"/>
    </location>
</feature>
<dbReference type="Gramene" id="mRNA:HanXRQr2_Chr16g0777941">
    <property type="protein sequence ID" value="CDS:HanXRQr2_Chr16g0777941.1"/>
    <property type="gene ID" value="HanXRQr2_Chr16g0777941"/>
</dbReference>
<accession>A0A9K3DVY7</accession>
<sequence length="392" mass="42230">MLAPIKTKAEVPEQNLADETTPQVSAAEPTAPGDQSSTPTVLKPTPATTKKTKKKTSRKPPKPKTKAPLEDEIPEPLPVTTQMSQITTAATSSQQMEERSPPLPQTPPASSQKDQVINTGTPQYEALDPLGSIFHSPDPNDMSLSTPLSSPLILPQSMLPLLHAVNVAQTQTSSSQSPITESILPQVTGSDVYASAIPVTTEEVTLQELQVTPVSSSSGAATTNVEPTGLHLDSGFIHKTPLKAIYSIAPMRTTSEVVLPTGTLKRLSSAEERSPQYQEQGASMNDFWDSFPKSHIDTTTAGGDSDDPINLGDDSKYQELTGRVENLEASVAEIKDMVQQLLEAQKAQSSAAPAQAPTQHAPAANELWNMFQPLLERQNRWLISSMLYMYKS</sequence>
<reference evidence="3" key="1">
    <citation type="journal article" date="2017" name="Nature">
        <title>The sunflower genome provides insights into oil metabolism, flowering and Asterid evolution.</title>
        <authorList>
            <person name="Badouin H."/>
            <person name="Gouzy J."/>
            <person name="Grassa C.J."/>
            <person name="Murat F."/>
            <person name="Staton S.E."/>
            <person name="Cottret L."/>
            <person name="Lelandais-Briere C."/>
            <person name="Owens G.L."/>
            <person name="Carrere S."/>
            <person name="Mayjonade B."/>
            <person name="Legrand L."/>
            <person name="Gill N."/>
            <person name="Kane N.C."/>
            <person name="Bowers J.E."/>
            <person name="Hubner S."/>
            <person name="Bellec A."/>
            <person name="Berard A."/>
            <person name="Berges H."/>
            <person name="Blanchet N."/>
            <person name="Boniface M.C."/>
            <person name="Brunel D."/>
            <person name="Catrice O."/>
            <person name="Chaidir N."/>
            <person name="Claudel C."/>
            <person name="Donnadieu C."/>
            <person name="Faraut T."/>
            <person name="Fievet G."/>
            <person name="Helmstetter N."/>
            <person name="King M."/>
            <person name="Knapp S.J."/>
            <person name="Lai Z."/>
            <person name="Le Paslier M.C."/>
            <person name="Lippi Y."/>
            <person name="Lorenzon L."/>
            <person name="Mandel J.R."/>
            <person name="Marage G."/>
            <person name="Marchand G."/>
            <person name="Marquand E."/>
            <person name="Bret-Mestries E."/>
            <person name="Morien E."/>
            <person name="Nambeesan S."/>
            <person name="Nguyen T."/>
            <person name="Pegot-Espagnet P."/>
            <person name="Pouilly N."/>
            <person name="Raftis F."/>
            <person name="Sallet E."/>
            <person name="Schiex T."/>
            <person name="Thomas J."/>
            <person name="Vandecasteele C."/>
            <person name="Vares D."/>
            <person name="Vear F."/>
            <person name="Vautrin S."/>
            <person name="Crespi M."/>
            <person name="Mangin B."/>
            <person name="Burke J.M."/>
            <person name="Salse J."/>
            <person name="Munos S."/>
            <person name="Vincourt P."/>
            <person name="Rieseberg L.H."/>
            <person name="Langlade N.B."/>
        </authorList>
    </citation>
    <scope>NUCLEOTIDE SEQUENCE</scope>
    <source>
        <tissue evidence="3">Leaves</tissue>
    </source>
</reference>
<feature type="coiled-coil region" evidence="1">
    <location>
        <begin position="317"/>
        <end position="344"/>
    </location>
</feature>
<reference evidence="3" key="2">
    <citation type="submission" date="2020-06" db="EMBL/GenBank/DDBJ databases">
        <title>Helianthus annuus Genome sequencing and assembly Release 2.</title>
        <authorList>
            <person name="Gouzy J."/>
            <person name="Langlade N."/>
            <person name="Munos S."/>
        </authorList>
    </citation>
    <scope>NUCLEOTIDE SEQUENCE</scope>
    <source>
        <tissue evidence="3">Leaves</tissue>
    </source>
</reference>
<feature type="compositionally biased region" description="Low complexity" evidence="2">
    <location>
        <begin position="38"/>
        <end position="49"/>
    </location>
</feature>
<proteinExistence type="predicted"/>
<evidence type="ECO:0000313" key="4">
    <source>
        <dbReference type="Proteomes" id="UP000215914"/>
    </source>
</evidence>
<keyword evidence="1" id="KW-0175">Coiled coil</keyword>
<gene>
    <name evidence="3" type="ORF">HanXRQr2_Chr16g0777941</name>
</gene>
<name>A0A9K3DVY7_HELAN</name>
<dbReference type="AlphaFoldDB" id="A0A9K3DVY7"/>
<dbReference type="EMBL" id="MNCJ02000331">
    <property type="protein sequence ID" value="KAF5762547.1"/>
    <property type="molecule type" value="Genomic_DNA"/>
</dbReference>
<feature type="compositionally biased region" description="Basic residues" evidence="2">
    <location>
        <begin position="50"/>
        <end position="65"/>
    </location>
</feature>
<evidence type="ECO:0000313" key="3">
    <source>
        <dbReference type="EMBL" id="KAF5762547.1"/>
    </source>
</evidence>
<feature type="region of interest" description="Disordered" evidence="2">
    <location>
        <begin position="295"/>
        <end position="314"/>
    </location>
</feature>
<feature type="compositionally biased region" description="Polar residues" evidence="2">
    <location>
        <begin position="79"/>
        <end position="95"/>
    </location>
</feature>
<evidence type="ECO:0000256" key="2">
    <source>
        <dbReference type="SAM" id="MobiDB-lite"/>
    </source>
</evidence>